<proteinExistence type="inferred from homology"/>
<feature type="compositionally biased region" description="Basic and acidic residues" evidence="10">
    <location>
        <begin position="116"/>
        <end position="125"/>
    </location>
</feature>
<keyword evidence="4" id="KW-0808">Transferase</keyword>
<keyword evidence="5" id="KW-0547">Nucleotide-binding</keyword>
<keyword evidence="7" id="KW-0067">ATP-binding</keyword>
<feature type="compositionally biased region" description="Basic and acidic residues" evidence="10">
    <location>
        <begin position="1"/>
        <end position="24"/>
    </location>
</feature>
<dbReference type="Pfam" id="PF00069">
    <property type="entry name" value="Pkinase"/>
    <property type="match status" value="1"/>
</dbReference>
<accession>A0A669D3Q5</accession>
<keyword evidence="3" id="KW-0723">Serine/threonine-protein kinase</keyword>
<evidence type="ECO:0000256" key="1">
    <source>
        <dbReference type="ARBA" id="ARBA00005505"/>
    </source>
</evidence>
<evidence type="ECO:0000256" key="5">
    <source>
        <dbReference type="ARBA" id="ARBA00022741"/>
    </source>
</evidence>
<dbReference type="Proteomes" id="UP000005207">
    <property type="component" value="Linkage group LG6"/>
</dbReference>
<evidence type="ECO:0000256" key="6">
    <source>
        <dbReference type="ARBA" id="ARBA00022777"/>
    </source>
</evidence>
<dbReference type="GO" id="GO:0005524">
    <property type="term" value="F:ATP binding"/>
    <property type="evidence" value="ECO:0007669"/>
    <property type="project" value="UniProtKB-KW"/>
</dbReference>
<dbReference type="AlphaFoldDB" id="A0A669D3Q5"/>
<comment type="catalytic activity">
    <reaction evidence="8">
        <text>L-threonyl-[protein] + ATP = O-phospho-L-threonyl-[protein] + ADP + H(+)</text>
        <dbReference type="Rhea" id="RHEA:46608"/>
        <dbReference type="Rhea" id="RHEA-COMP:11060"/>
        <dbReference type="Rhea" id="RHEA-COMP:11605"/>
        <dbReference type="ChEBI" id="CHEBI:15378"/>
        <dbReference type="ChEBI" id="CHEBI:30013"/>
        <dbReference type="ChEBI" id="CHEBI:30616"/>
        <dbReference type="ChEBI" id="CHEBI:61977"/>
        <dbReference type="ChEBI" id="CHEBI:456216"/>
        <dbReference type="EC" id="2.7.11.1"/>
    </reaction>
</comment>
<dbReference type="InterPro" id="IPR011009">
    <property type="entry name" value="Kinase-like_dom_sf"/>
</dbReference>
<dbReference type="PROSITE" id="PS00108">
    <property type="entry name" value="PROTEIN_KINASE_ST"/>
    <property type="match status" value="1"/>
</dbReference>
<evidence type="ECO:0000313" key="13">
    <source>
        <dbReference type="Proteomes" id="UP000005207"/>
    </source>
</evidence>
<evidence type="ECO:0000256" key="7">
    <source>
        <dbReference type="ARBA" id="ARBA00022840"/>
    </source>
</evidence>
<dbReference type="GO" id="GO:0005737">
    <property type="term" value="C:cytoplasm"/>
    <property type="evidence" value="ECO:0007669"/>
    <property type="project" value="TreeGrafter"/>
</dbReference>
<dbReference type="Gene3D" id="1.10.510.10">
    <property type="entry name" value="Transferase(Phosphotransferase) domain 1"/>
    <property type="match status" value="1"/>
</dbReference>
<sequence>MKKETRKNTNAGDKKDPGDQDSKSRMAKRKASPEKKTPEKRRRVTEQAAPSTSTDTHQAKGMKRKAQQDGAGTTSPPKKIKLAEPTSGDKEQASSSVDAGKDCSPNTKGCTKNGRRKSEGDSKESPKKKKKDKTKNVVQNTAADQQREFQGRYVQEHHLGKGGCGVVFAGYRITDHFPVAIKHIPKDKIPIQVTDKNGKQVSMEVAIMLKLAAEADGSVGTSAPVSLLDWFDFGTELILVQERPVPAVDLYDYIKENGGCLPEEKAKVILKQLVDAAKDLEEKHIFHRDIKSENILIETSSDVPRVRIIDFGLSCFATERSRFRFFYGTAIHTPPECYRRKKYRPGPTTVWQMGVVLYEALHVGDFNTETFLQKELEFNKHLSSHCRNFLDACLTNVPKKRPTLGDLQLHPWLR</sequence>
<gene>
    <name evidence="12" type="primary">LOC109202442</name>
</gene>
<evidence type="ECO:0000256" key="3">
    <source>
        <dbReference type="ARBA" id="ARBA00022527"/>
    </source>
</evidence>
<protein>
    <recommendedName>
        <fullName evidence="2">non-specific serine/threonine protein kinase</fullName>
        <ecNumber evidence="2">2.7.11.1</ecNumber>
    </recommendedName>
</protein>
<evidence type="ECO:0000256" key="2">
    <source>
        <dbReference type="ARBA" id="ARBA00012513"/>
    </source>
</evidence>
<dbReference type="SMART" id="SM00220">
    <property type="entry name" value="S_TKc"/>
    <property type="match status" value="1"/>
</dbReference>
<evidence type="ECO:0000256" key="10">
    <source>
        <dbReference type="SAM" id="MobiDB-lite"/>
    </source>
</evidence>
<dbReference type="FunFam" id="3.30.200.20:FF:000475">
    <property type="entry name" value="Serine/threonine-protein kinase"/>
    <property type="match status" value="1"/>
</dbReference>
<reference evidence="12" key="2">
    <citation type="submission" date="2025-05" db="UniProtKB">
        <authorList>
            <consortium name="Ensembl"/>
        </authorList>
    </citation>
    <scope>IDENTIFICATION</scope>
</reference>
<organism evidence="12 13">
    <name type="scientific">Oreochromis niloticus</name>
    <name type="common">Nile tilapia</name>
    <name type="synonym">Tilapia nilotica</name>
    <dbReference type="NCBI Taxonomy" id="8128"/>
    <lineage>
        <taxon>Eukaryota</taxon>
        <taxon>Metazoa</taxon>
        <taxon>Chordata</taxon>
        <taxon>Craniata</taxon>
        <taxon>Vertebrata</taxon>
        <taxon>Euteleostomi</taxon>
        <taxon>Actinopterygii</taxon>
        <taxon>Neopterygii</taxon>
        <taxon>Teleostei</taxon>
        <taxon>Neoteleostei</taxon>
        <taxon>Acanthomorphata</taxon>
        <taxon>Ovalentaria</taxon>
        <taxon>Cichlomorphae</taxon>
        <taxon>Cichliformes</taxon>
        <taxon>Cichlidae</taxon>
        <taxon>African cichlids</taxon>
        <taxon>Pseudocrenilabrinae</taxon>
        <taxon>Oreochromini</taxon>
        <taxon>Oreochromis</taxon>
    </lineage>
</organism>
<dbReference type="GO" id="GO:0007346">
    <property type="term" value="P:regulation of mitotic cell cycle"/>
    <property type="evidence" value="ECO:0007669"/>
    <property type="project" value="TreeGrafter"/>
</dbReference>
<reference evidence="13" key="1">
    <citation type="submission" date="2012-01" db="EMBL/GenBank/DDBJ databases">
        <title>The Genome Sequence of Oreochromis niloticus (Nile Tilapia).</title>
        <authorList>
            <consortium name="Broad Institute Genome Assembly Team"/>
            <consortium name="Broad Institute Sequencing Platform"/>
            <person name="Di Palma F."/>
            <person name="Johnson J."/>
            <person name="Lander E.S."/>
            <person name="Lindblad-Toh K."/>
        </authorList>
    </citation>
    <scope>NUCLEOTIDE SEQUENCE [LARGE SCALE GENOMIC DNA]</scope>
</reference>
<dbReference type="Gene3D" id="3.30.200.20">
    <property type="entry name" value="Phosphorylase Kinase, domain 1"/>
    <property type="match status" value="1"/>
</dbReference>
<dbReference type="GeneTree" id="ENSGT00950000182996"/>
<evidence type="ECO:0000259" key="11">
    <source>
        <dbReference type="PROSITE" id="PS50011"/>
    </source>
</evidence>
<keyword evidence="6" id="KW-0418">Kinase</keyword>
<evidence type="ECO:0000256" key="4">
    <source>
        <dbReference type="ARBA" id="ARBA00022679"/>
    </source>
</evidence>
<dbReference type="GO" id="GO:0043066">
    <property type="term" value="P:negative regulation of apoptotic process"/>
    <property type="evidence" value="ECO:0007669"/>
    <property type="project" value="TreeGrafter"/>
</dbReference>
<dbReference type="Ensembl" id="ENSONIT00000037104.1">
    <property type="protein sequence ID" value="ENSONIP00000053554.1"/>
    <property type="gene ID" value="ENSONIG00000034323.1"/>
</dbReference>
<keyword evidence="13" id="KW-1185">Reference proteome</keyword>
<feature type="region of interest" description="Disordered" evidence="10">
    <location>
        <begin position="1"/>
        <end position="145"/>
    </location>
</feature>
<feature type="domain" description="Protein kinase" evidence="11">
    <location>
        <begin position="153"/>
        <end position="413"/>
    </location>
</feature>
<evidence type="ECO:0000313" key="12">
    <source>
        <dbReference type="Ensembl" id="ENSONIP00000053554.1"/>
    </source>
</evidence>
<dbReference type="InterPro" id="IPR008271">
    <property type="entry name" value="Ser/Thr_kinase_AS"/>
</dbReference>
<dbReference type="PROSITE" id="PS50011">
    <property type="entry name" value="PROTEIN_KINASE_DOM"/>
    <property type="match status" value="1"/>
</dbReference>
<dbReference type="InterPro" id="IPR000719">
    <property type="entry name" value="Prot_kinase_dom"/>
</dbReference>
<evidence type="ECO:0000256" key="9">
    <source>
        <dbReference type="ARBA" id="ARBA00048679"/>
    </source>
</evidence>
<dbReference type="SUPFAM" id="SSF56112">
    <property type="entry name" value="Protein kinase-like (PK-like)"/>
    <property type="match status" value="1"/>
</dbReference>
<dbReference type="EC" id="2.7.11.1" evidence="2"/>
<dbReference type="GO" id="GO:0004674">
    <property type="term" value="F:protein serine/threonine kinase activity"/>
    <property type="evidence" value="ECO:0007669"/>
    <property type="project" value="UniProtKB-KW"/>
</dbReference>
<dbReference type="PANTHER" id="PTHR22984">
    <property type="entry name" value="SERINE/THREONINE-PROTEIN KINASE PIM"/>
    <property type="match status" value="1"/>
</dbReference>
<evidence type="ECO:0000256" key="8">
    <source>
        <dbReference type="ARBA" id="ARBA00047899"/>
    </source>
</evidence>
<name>A0A669D3Q5_ORENI</name>
<dbReference type="Ensembl" id="ENSONIT00000051715.1">
    <property type="protein sequence ID" value="ENSONIP00000067997.1"/>
    <property type="gene ID" value="ENSONIG00000034323.1"/>
</dbReference>
<dbReference type="InterPro" id="IPR051138">
    <property type="entry name" value="PIM_Ser/Thr_kinase"/>
</dbReference>
<comment type="catalytic activity">
    <reaction evidence="9">
        <text>L-seryl-[protein] + ATP = O-phospho-L-seryl-[protein] + ADP + H(+)</text>
        <dbReference type="Rhea" id="RHEA:17989"/>
        <dbReference type="Rhea" id="RHEA-COMP:9863"/>
        <dbReference type="Rhea" id="RHEA-COMP:11604"/>
        <dbReference type="ChEBI" id="CHEBI:15378"/>
        <dbReference type="ChEBI" id="CHEBI:29999"/>
        <dbReference type="ChEBI" id="CHEBI:30616"/>
        <dbReference type="ChEBI" id="CHEBI:83421"/>
        <dbReference type="ChEBI" id="CHEBI:456216"/>
        <dbReference type="EC" id="2.7.11.1"/>
    </reaction>
</comment>
<comment type="similarity">
    <text evidence="1">Belongs to the protein kinase superfamily. CAMK Ser/Thr protein kinase family. PIM subfamily.</text>
</comment>
<dbReference type="PANTHER" id="PTHR22984:SF11">
    <property type="entry name" value="AURORA KINASE-RELATED"/>
    <property type="match status" value="1"/>
</dbReference>